<dbReference type="PANTHER" id="PTHR22998">
    <property type="entry name" value="SARM1"/>
    <property type="match status" value="1"/>
</dbReference>
<reference evidence="15 16" key="1">
    <citation type="submission" date="2016-03" db="EMBL/GenBank/DDBJ databases">
        <title>EvidentialGene: Evidence-directed Construction of Genes on Genomes.</title>
        <authorList>
            <person name="Gilbert D.G."/>
            <person name="Choi J.-H."/>
            <person name="Mockaitis K."/>
            <person name="Colbourne J."/>
            <person name="Pfrender M."/>
        </authorList>
    </citation>
    <scope>NUCLEOTIDE SEQUENCE [LARGE SCALE GENOMIC DNA]</scope>
    <source>
        <strain evidence="15 16">Xinb3</strain>
        <tissue evidence="15">Complete organism</tissue>
    </source>
</reference>
<dbReference type="InterPro" id="IPR039184">
    <property type="entry name" value="SARM1"/>
</dbReference>
<keyword evidence="12" id="KW-0472">Membrane</keyword>
<keyword evidence="7" id="KW-0378">Hydrolase</keyword>
<dbReference type="Pfam" id="PF13676">
    <property type="entry name" value="TIR_2"/>
    <property type="match status" value="1"/>
</dbReference>
<feature type="region of interest" description="Disordered" evidence="11">
    <location>
        <begin position="110"/>
        <end position="183"/>
    </location>
</feature>
<dbReference type="InterPro" id="IPR016024">
    <property type="entry name" value="ARM-type_fold"/>
</dbReference>
<dbReference type="SMART" id="SM00255">
    <property type="entry name" value="TIR"/>
    <property type="match status" value="1"/>
</dbReference>
<feature type="domain" description="SAM" evidence="14">
    <location>
        <begin position="829"/>
        <end position="894"/>
    </location>
</feature>
<dbReference type="CDD" id="cd09501">
    <property type="entry name" value="SAM_SARM1-like_repeat1"/>
    <property type="match status" value="1"/>
</dbReference>
<dbReference type="GO" id="GO:0019677">
    <property type="term" value="P:NAD+ catabolic process"/>
    <property type="evidence" value="ECO:0007669"/>
    <property type="project" value="UniProtKB-ARBA"/>
</dbReference>
<dbReference type="PANTHER" id="PTHR22998:SF1">
    <property type="entry name" value="NAD(+) HYDROLASE SARM1"/>
    <property type="match status" value="1"/>
</dbReference>
<keyword evidence="4" id="KW-0963">Cytoplasm</keyword>
<feature type="domain" description="TIR" evidence="13">
    <location>
        <begin position="896"/>
        <end position="1037"/>
    </location>
</feature>
<dbReference type="GO" id="GO:0045087">
    <property type="term" value="P:innate immune response"/>
    <property type="evidence" value="ECO:0007669"/>
    <property type="project" value="UniProtKB-KW"/>
</dbReference>
<evidence type="ECO:0000313" key="16">
    <source>
        <dbReference type="Proteomes" id="UP000076858"/>
    </source>
</evidence>
<dbReference type="SMART" id="SM00454">
    <property type="entry name" value="SAM"/>
    <property type="match status" value="1"/>
</dbReference>
<dbReference type="Pfam" id="PF00536">
    <property type="entry name" value="SAM_1"/>
    <property type="match status" value="1"/>
</dbReference>
<dbReference type="InterPro" id="IPR001660">
    <property type="entry name" value="SAM"/>
</dbReference>
<comment type="subcellular location">
    <subcellularLocation>
        <location evidence="1">Cytoplasm</location>
    </subcellularLocation>
</comment>
<feature type="compositionally biased region" description="Polar residues" evidence="11">
    <location>
        <begin position="282"/>
        <end position="291"/>
    </location>
</feature>
<feature type="compositionally biased region" description="Low complexity" evidence="11">
    <location>
        <begin position="120"/>
        <end position="183"/>
    </location>
</feature>
<keyword evidence="9" id="KW-0520">NAD</keyword>
<feature type="region of interest" description="Disordered" evidence="11">
    <location>
        <begin position="1152"/>
        <end position="1175"/>
    </location>
</feature>
<name>A0A164X4Q8_9CRUS</name>
<feature type="region of interest" description="Disordered" evidence="11">
    <location>
        <begin position="263"/>
        <end position="310"/>
    </location>
</feature>
<dbReference type="STRING" id="35525.A0A164X4Q8"/>
<dbReference type="InterPro" id="IPR035897">
    <property type="entry name" value="Toll_tir_struct_dom_sf"/>
</dbReference>
<dbReference type="GO" id="GO:0007165">
    <property type="term" value="P:signal transduction"/>
    <property type="evidence" value="ECO:0007669"/>
    <property type="project" value="InterPro"/>
</dbReference>
<organism evidence="15 16">
    <name type="scientific">Daphnia magna</name>
    <dbReference type="NCBI Taxonomy" id="35525"/>
    <lineage>
        <taxon>Eukaryota</taxon>
        <taxon>Metazoa</taxon>
        <taxon>Ecdysozoa</taxon>
        <taxon>Arthropoda</taxon>
        <taxon>Crustacea</taxon>
        <taxon>Branchiopoda</taxon>
        <taxon>Diplostraca</taxon>
        <taxon>Cladocera</taxon>
        <taxon>Anomopoda</taxon>
        <taxon>Daphniidae</taxon>
        <taxon>Daphnia</taxon>
    </lineage>
</organism>
<dbReference type="EMBL" id="LRGB01001019">
    <property type="protein sequence ID" value="KZS13869.1"/>
    <property type="molecule type" value="Genomic_DNA"/>
</dbReference>
<accession>A0A164X4Q8</accession>
<evidence type="ECO:0000256" key="9">
    <source>
        <dbReference type="ARBA" id="ARBA00023027"/>
    </source>
</evidence>
<feature type="region of interest" description="Disordered" evidence="11">
    <location>
        <begin position="1075"/>
        <end position="1109"/>
    </location>
</feature>
<proteinExistence type="inferred from homology"/>
<dbReference type="FunFam" id="1.10.150.50:FF:000043">
    <property type="entry name" value="Sterile alpha and TIR motif-containing 1"/>
    <property type="match status" value="1"/>
</dbReference>
<feature type="compositionally biased region" description="Low complexity" evidence="11">
    <location>
        <begin position="1339"/>
        <end position="1352"/>
    </location>
</feature>
<evidence type="ECO:0000256" key="10">
    <source>
        <dbReference type="ARBA" id="ARBA00047304"/>
    </source>
</evidence>
<dbReference type="GO" id="GO:0034128">
    <property type="term" value="P:negative regulation of MyD88-independent toll-like receptor signaling pathway"/>
    <property type="evidence" value="ECO:0007669"/>
    <property type="project" value="InterPro"/>
</dbReference>
<keyword evidence="12" id="KW-1133">Transmembrane helix</keyword>
<feature type="region of interest" description="Disordered" evidence="11">
    <location>
        <begin position="347"/>
        <end position="366"/>
    </location>
</feature>
<comment type="caution">
    <text evidence="15">The sequence shown here is derived from an EMBL/GenBank/DDBJ whole genome shotgun (WGS) entry which is preliminary data.</text>
</comment>
<feature type="compositionally biased region" description="Polar residues" evidence="11">
    <location>
        <begin position="357"/>
        <end position="366"/>
    </location>
</feature>
<dbReference type="InterPro" id="IPR013761">
    <property type="entry name" value="SAM/pointed_sf"/>
</dbReference>
<dbReference type="GO" id="GO:0048678">
    <property type="term" value="P:response to axon injury"/>
    <property type="evidence" value="ECO:0007669"/>
    <property type="project" value="InterPro"/>
</dbReference>
<evidence type="ECO:0000256" key="8">
    <source>
        <dbReference type="ARBA" id="ARBA00022859"/>
    </source>
</evidence>
<feature type="compositionally biased region" description="Low complexity" evidence="11">
    <location>
        <begin position="31"/>
        <end position="53"/>
    </location>
</feature>
<evidence type="ECO:0000256" key="6">
    <source>
        <dbReference type="ARBA" id="ARBA00022737"/>
    </source>
</evidence>
<sequence>MSEFPVESQTMSGIGSDMTATADGALANGLSSSGSSTTTASGRSSAASQQPPQGDVAAMIENFQHKKSGASSHSTASMLNRINHHQSSNITVPGTGATASMVVTSGSPGTTLIIGNTNPTQQQVVSSTSSSTSSSRVKRSSQVMHHSMSSSEISSSNKHSSQLQSSSSKMSTQELTSNLSELKSSMSEMKSSLSSHLVAAANAAAQSSAKFPSAGLLQGSLEGLNMVNADGTDLAIVDVDHDFGVVANPAGCLATLNNNNINSSNSAGNGGKSSEMKFEQTRVASATSTKITHGDGYSSEEATANASHSRRLQADGLHYEESGQAAAMKARLEMDGVTAEKAAAVKQEQRSLKAGDMSQQESRTTAAASMKLTTDNFSAEKVAMATQQQKQTVTSSGRFNQERHAAASSQSKLTINAKSVRKELSVVSSSQMNGTLVSLEDADLMSSLPSLDDLDILDSSSDLADVEQAKAKYTGVMSSCVERLKEMASRSKQSHMMPCYLDRVSQMVGKAWAVPAPHGQSLASSLCDVLRDNGGLDVLINNCVADDSNLQLSSARLLEQCLTQENREYVVECGLDKVVSVACGCTEPSAQVDQSRVGTGLLEHLFQHNDVTCSEVVKLGGLDAVVRECRRSDVEILRHCAGALANLSLYGGAENQEAMIKRQVPMWLFPLAFHTDDNIKYYACLAIAVLVANKEIEAAVLQSVTLNLVEPFVSTHNPYEFANTVAATWQHHARRGLGQSKNWLRRLVPVLNSKREEARNLAAFHFCMEAGIIQKSQGSTDIFSEIGAIDPLKSVASSPNAIASKYAAQTLRLIGEEVPHKLSQQVPLWSNEDVREWVRQIGFDGHCESFADVCKVDGDLLLQLTEEMLRDDIGMRNAILRKRFMRELAILKKMVFLFSFFFFLSFFFFVNFLLKVHLQLRNFTVFIDVERLEAGKFDNNLLQSISQAKYFLLVLTPNALDRCLGDDERKDWVHREIVAALESNCKIIPIIDNFQWPLPEDLPEDMRAVCYFNGVRWVHDYQDACVDKLDKFMRGDAYGKGGDHIHGRRPQDGMLTPSYTPGSASILQPGAGLLNRNCNNGNGVQPMPPTYQRQGSNESGKGSYSSDKEMGGVGTNGFCNGVGGGGGGGAISVANPVALHRSHLRAVSPICAQRSPSPSRSPLQQQQQQHGPGQWQKRLLLRGSAGERAASPSRSISPRPIPISPLVQRRISAGQHLPAPFFNHARNGWVTPIGSLPAGELPRSRSLDTGLFQDAQLDHSPNHPPQINEVVIPDTSDSEEHDDVIESPPVRTEPPPVRPNTLFMKSPSPPVVVVQQPSPTTERPSRRDRASVDRTKFKAAQIIGAAINQAAGTRKPPRRSTTGDDESTEPTTPTGSAKFVDRCVNKMKTLINK</sequence>
<feature type="compositionally biased region" description="Polar residues" evidence="11">
    <location>
        <begin position="110"/>
        <end position="119"/>
    </location>
</feature>
<dbReference type="PROSITE" id="PS50105">
    <property type="entry name" value="SAM_DOMAIN"/>
    <property type="match status" value="1"/>
</dbReference>
<evidence type="ECO:0000256" key="12">
    <source>
        <dbReference type="SAM" id="Phobius"/>
    </source>
</evidence>
<dbReference type="Proteomes" id="UP000076858">
    <property type="component" value="Unassembled WGS sequence"/>
</dbReference>
<dbReference type="SUPFAM" id="SSF48371">
    <property type="entry name" value="ARM repeat"/>
    <property type="match status" value="1"/>
</dbReference>
<feature type="compositionally biased region" description="Basic and acidic residues" evidence="11">
    <location>
        <begin position="1323"/>
        <end position="1336"/>
    </location>
</feature>
<feature type="compositionally biased region" description="Acidic residues" evidence="11">
    <location>
        <begin position="1276"/>
        <end position="1285"/>
    </location>
</feature>
<feature type="compositionally biased region" description="Low complexity" evidence="11">
    <location>
        <begin position="1153"/>
        <end position="1175"/>
    </location>
</feature>
<dbReference type="PROSITE" id="PS50104">
    <property type="entry name" value="TIR"/>
    <property type="match status" value="1"/>
</dbReference>
<keyword evidence="8" id="KW-0391">Immunity</keyword>
<evidence type="ECO:0000259" key="13">
    <source>
        <dbReference type="PROSITE" id="PS50104"/>
    </source>
</evidence>
<evidence type="ECO:0000256" key="11">
    <source>
        <dbReference type="SAM" id="MobiDB-lite"/>
    </source>
</evidence>
<dbReference type="EC" id="3.2.2.6" evidence="3"/>
<protein>
    <recommendedName>
        <fullName evidence="3">ADP-ribosyl cyclase/cyclic ADP-ribose hydrolase</fullName>
        <ecNumber evidence="3">3.2.2.6</ecNumber>
    </recommendedName>
</protein>
<dbReference type="GO" id="GO:0061809">
    <property type="term" value="F:NAD+ nucleosidase activity, cyclic ADP-ribose generating"/>
    <property type="evidence" value="ECO:0007669"/>
    <property type="project" value="UniProtKB-EC"/>
</dbReference>
<dbReference type="GO" id="GO:0030425">
    <property type="term" value="C:dendrite"/>
    <property type="evidence" value="ECO:0007669"/>
    <property type="project" value="TreeGrafter"/>
</dbReference>
<evidence type="ECO:0000259" key="14">
    <source>
        <dbReference type="PROSITE" id="PS50105"/>
    </source>
</evidence>
<evidence type="ECO:0000313" key="15">
    <source>
        <dbReference type="EMBL" id="KZS13869.1"/>
    </source>
</evidence>
<dbReference type="Gene3D" id="1.25.10.10">
    <property type="entry name" value="Leucine-rich Repeat Variant"/>
    <property type="match status" value="1"/>
</dbReference>
<evidence type="ECO:0000256" key="5">
    <source>
        <dbReference type="ARBA" id="ARBA00022588"/>
    </source>
</evidence>
<dbReference type="InterPro" id="IPR011989">
    <property type="entry name" value="ARM-like"/>
</dbReference>
<dbReference type="Gene3D" id="3.40.50.10140">
    <property type="entry name" value="Toll/interleukin-1 receptor homology (TIR) domain"/>
    <property type="match status" value="1"/>
</dbReference>
<dbReference type="GO" id="GO:0003953">
    <property type="term" value="F:NAD+ nucleosidase activity"/>
    <property type="evidence" value="ECO:0007669"/>
    <property type="project" value="InterPro"/>
</dbReference>
<dbReference type="SUPFAM" id="SSF52200">
    <property type="entry name" value="Toll/Interleukin receptor TIR domain"/>
    <property type="match status" value="1"/>
</dbReference>
<evidence type="ECO:0000256" key="3">
    <source>
        <dbReference type="ARBA" id="ARBA00011982"/>
    </source>
</evidence>
<keyword evidence="16" id="KW-1185">Reference proteome</keyword>
<keyword evidence="6" id="KW-0677">Repeat</keyword>
<evidence type="ECO:0000256" key="2">
    <source>
        <dbReference type="ARBA" id="ARBA00008291"/>
    </source>
</evidence>
<feature type="region of interest" description="Disordered" evidence="11">
    <location>
        <begin position="1"/>
        <end position="53"/>
    </location>
</feature>
<dbReference type="GO" id="GO:0005737">
    <property type="term" value="C:cytoplasm"/>
    <property type="evidence" value="ECO:0007669"/>
    <property type="project" value="UniProtKB-SubCell"/>
</dbReference>
<feature type="region of interest" description="Disordered" evidence="11">
    <location>
        <begin position="1255"/>
        <end position="1380"/>
    </location>
</feature>
<dbReference type="GO" id="GO:0044297">
    <property type="term" value="C:cell body"/>
    <property type="evidence" value="ECO:0007669"/>
    <property type="project" value="UniProtKB-ARBA"/>
</dbReference>
<dbReference type="Gene3D" id="1.10.150.50">
    <property type="entry name" value="Transcription Factor, Ets-1"/>
    <property type="match status" value="1"/>
</dbReference>
<feature type="compositionally biased region" description="Polar residues" evidence="11">
    <location>
        <begin position="1091"/>
        <end position="1105"/>
    </location>
</feature>
<dbReference type="GO" id="GO:0035591">
    <property type="term" value="F:signaling adaptor activity"/>
    <property type="evidence" value="ECO:0007669"/>
    <property type="project" value="InterPro"/>
</dbReference>
<dbReference type="InterPro" id="IPR000157">
    <property type="entry name" value="TIR_dom"/>
</dbReference>
<gene>
    <name evidence="15" type="ORF">APZ42_020951</name>
</gene>
<keyword evidence="12" id="KW-0812">Transmembrane</keyword>
<evidence type="ECO:0000256" key="4">
    <source>
        <dbReference type="ARBA" id="ARBA00022490"/>
    </source>
</evidence>
<comment type="similarity">
    <text evidence="2">Belongs to the SARM1 family.</text>
</comment>
<dbReference type="CDD" id="cd24153">
    <property type="entry name" value="SARM1_N"/>
    <property type="match status" value="1"/>
</dbReference>
<feature type="transmembrane region" description="Helical" evidence="12">
    <location>
        <begin position="894"/>
        <end position="914"/>
    </location>
</feature>
<dbReference type="SUPFAM" id="SSF47769">
    <property type="entry name" value="SAM/Pointed domain"/>
    <property type="match status" value="1"/>
</dbReference>
<comment type="catalytic activity">
    <reaction evidence="10">
        <text>NAD(+) + H2O = ADP-D-ribose + nicotinamide + H(+)</text>
        <dbReference type="Rhea" id="RHEA:16301"/>
        <dbReference type="ChEBI" id="CHEBI:15377"/>
        <dbReference type="ChEBI" id="CHEBI:15378"/>
        <dbReference type="ChEBI" id="CHEBI:17154"/>
        <dbReference type="ChEBI" id="CHEBI:57540"/>
        <dbReference type="ChEBI" id="CHEBI:57967"/>
        <dbReference type="EC" id="3.2.2.6"/>
    </reaction>
    <physiologicalReaction direction="left-to-right" evidence="10">
        <dbReference type="Rhea" id="RHEA:16302"/>
    </physiologicalReaction>
</comment>
<evidence type="ECO:0000256" key="1">
    <source>
        <dbReference type="ARBA" id="ARBA00004496"/>
    </source>
</evidence>
<keyword evidence="5" id="KW-0399">Innate immunity</keyword>
<dbReference type="OrthoDB" id="202764at2759"/>
<evidence type="ECO:0000256" key="7">
    <source>
        <dbReference type="ARBA" id="ARBA00022801"/>
    </source>
</evidence>